<dbReference type="InterPro" id="IPR002397">
    <property type="entry name" value="Cyt_P450_B"/>
</dbReference>
<dbReference type="GO" id="GO:0006707">
    <property type="term" value="P:cholesterol catabolic process"/>
    <property type="evidence" value="ECO:0007669"/>
    <property type="project" value="TreeGrafter"/>
</dbReference>
<dbReference type="EMBL" id="BMTL01000033">
    <property type="protein sequence ID" value="GGS16841.1"/>
    <property type="molecule type" value="Genomic_DNA"/>
</dbReference>
<evidence type="ECO:0000256" key="2">
    <source>
        <dbReference type="ARBA" id="ARBA00022617"/>
    </source>
</evidence>
<keyword evidence="4" id="KW-0560">Oxidoreductase</keyword>
<dbReference type="Proteomes" id="UP000606194">
    <property type="component" value="Unassembled WGS sequence"/>
</dbReference>
<dbReference type="CDD" id="cd11033">
    <property type="entry name" value="CYP142-like"/>
    <property type="match status" value="1"/>
</dbReference>
<accession>A0A918L7X5</accession>
<evidence type="ECO:0000256" key="1">
    <source>
        <dbReference type="ARBA" id="ARBA00010617"/>
    </source>
</evidence>
<reference evidence="7" key="1">
    <citation type="journal article" date="2014" name="Int. J. Syst. Evol. Microbiol.">
        <title>Complete genome sequence of Corynebacterium casei LMG S-19264T (=DSM 44701T), isolated from a smear-ripened cheese.</title>
        <authorList>
            <consortium name="US DOE Joint Genome Institute (JGI-PGF)"/>
            <person name="Walter F."/>
            <person name="Albersmeier A."/>
            <person name="Kalinowski J."/>
            <person name="Ruckert C."/>
        </authorList>
    </citation>
    <scope>NUCLEOTIDE SEQUENCE</scope>
    <source>
        <strain evidence="7">JCM 4386</strain>
    </source>
</reference>
<dbReference type="Gene3D" id="1.10.630.10">
    <property type="entry name" value="Cytochrome P450"/>
    <property type="match status" value="1"/>
</dbReference>
<dbReference type="FunFam" id="1.10.630.10:FF:000018">
    <property type="entry name" value="Cytochrome P450 monooxygenase"/>
    <property type="match status" value="1"/>
</dbReference>
<dbReference type="PANTHER" id="PTHR46696">
    <property type="entry name" value="P450, PUTATIVE (EUROFUNG)-RELATED"/>
    <property type="match status" value="1"/>
</dbReference>
<dbReference type="Pfam" id="PF00067">
    <property type="entry name" value="p450"/>
    <property type="match status" value="1"/>
</dbReference>
<evidence type="ECO:0000256" key="3">
    <source>
        <dbReference type="ARBA" id="ARBA00022723"/>
    </source>
</evidence>
<sequence>MSRGRPVTALSSLELCDPDLYAQGHPEELWQRMRRIAPVHEGEYDGRRFHAVLSHTEISRVVKDTRRFSSQQGMRLDQNPAATAAASGKMLIITDPPRHGGIRRIVSGAFTPRMVARLEQSMRETVTAVLDEALEAGECDFTRVAARLPLSVICDMLGVPPGDRDFMLERTKAAFGEGGEPAADPLASAEAHADILSYYEELLARRRREPQEDIVTALAHGTVDGVPLTDEEIFLNCDGLVSGGNETTRHASVGGLLALMRHPAQWTSLREDPELLPTAVQEILRFTSPAMHVLRTATAPVEIAGHALAPGDQVALWLAAGNRDGAVFEDPDRFDVTRRPNPHLAFAGGPHYCLGAALATRELTVLFGELLRRVRDAEPVGPPRRTRSILIWGYDTLPVRLVAA</sequence>
<protein>
    <submittedName>
        <fullName evidence="7">Cytochrome P450</fullName>
    </submittedName>
</protein>
<comment type="caution">
    <text evidence="7">The sequence shown here is derived from an EMBL/GenBank/DDBJ whole genome shotgun (WGS) entry which is preliminary data.</text>
</comment>
<dbReference type="GO" id="GO:0020037">
    <property type="term" value="F:heme binding"/>
    <property type="evidence" value="ECO:0007669"/>
    <property type="project" value="InterPro"/>
</dbReference>
<name>A0A918L7X5_9ACTN</name>
<dbReference type="GO" id="GO:0036199">
    <property type="term" value="F:cholest-4-en-3-one 26-monooxygenase activity"/>
    <property type="evidence" value="ECO:0007669"/>
    <property type="project" value="TreeGrafter"/>
</dbReference>
<gene>
    <name evidence="7" type="ORF">GCM10010269_64960</name>
</gene>
<dbReference type="AlphaFoldDB" id="A0A918L7X5"/>
<keyword evidence="3" id="KW-0479">Metal-binding</keyword>
<dbReference type="InterPro" id="IPR001128">
    <property type="entry name" value="Cyt_P450"/>
</dbReference>
<dbReference type="SUPFAM" id="SSF48264">
    <property type="entry name" value="Cytochrome P450"/>
    <property type="match status" value="1"/>
</dbReference>
<dbReference type="PANTHER" id="PTHR46696:SF4">
    <property type="entry name" value="BIOTIN BIOSYNTHESIS CYTOCHROME P450"/>
    <property type="match status" value="1"/>
</dbReference>
<dbReference type="PRINTS" id="PR00359">
    <property type="entry name" value="BP450"/>
</dbReference>
<keyword evidence="2" id="KW-0349">Heme</keyword>
<evidence type="ECO:0000256" key="6">
    <source>
        <dbReference type="ARBA" id="ARBA00023033"/>
    </source>
</evidence>
<keyword evidence="5" id="KW-0408">Iron</keyword>
<dbReference type="RefSeq" id="WP_190152917.1">
    <property type="nucleotide sequence ID" value="NZ_BMTL01000033.1"/>
</dbReference>
<proteinExistence type="inferred from homology"/>
<evidence type="ECO:0000256" key="5">
    <source>
        <dbReference type="ARBA" id="ARBA00023004"/>
    </source>
</evidence>
<dbReference type="GO" id="GO:0005506">
    <property type="term" value="F:iron ion binding"/>
    <property type="evidence" value="ECO:0007669"/>
    <property type="project" value="InterPro"/>
</dbReference>
<evidence type="ECO:0000313" key="8">
    <source>
        <dbReference type="Proteomes" id="UP000606194"/>
    </source>
</evidence>
<organism evidence="7 8">
    <name type="scientific">Streptomyces humidus</name>
    <dbReference type="NCBI Taxonomy" id="52259"/>
    <lineage>
        <taxon>Bacteria</taxon>
        <taxon>Bacillati</taxon>
        <taxon>Actinomycetota</taxon>
        <taxon>Actinomycetes</taxon>
        <taxon>Kitasatosporales</taxon>
        <taxon>Streptomycetaceae</taxon>
        <taxon>Streptomyces</taxon>
    </lineage>
</organism>
<evidence type="ECO:0000256" key="4">
    <source>
        <dbReference type="ARBA" id="ARBA00023002"/>
    </source>
</evidence>
<keyword evidence="6" id="KW-0503">Monooxygenase</keyword>
<comment type="similarity">
    <text evidence="1">Belongs to the cytochrome P450 family.</text>
</comment>
<evidence type="ECO:0000313" key="7">
    <source>
        <dbReference type="EMBL" id="GGS16841.1"/>
    </source>
</evidence>
<dbReference type="InterPro" id="IPR036396">
    <property type="entry name" value="Cyt_P450_sf"/>
</dbReference>
<dbReference type="GO" id="GO:0008395">
    <property type="term" value="F:steroid hydroxylase activity"/>
    <property type="evidence" value="ECO:0007669"/>
    <property type="project" value="TreeGrafter"/>
</dbReference>
<reference evidence="7" key="2">
    <citation type="submission" date="2020-09" db="EMBL/GenBank/DDBJ databases">
        <authorList>
            <person name="Sun Q."/>
            <person name="Ohkuma M."/>
        </authorList>
    </citation>
    <scope>NUCLEOTIDE SEQUENCE</scope>
    <source>
        <strain evidence="7">JCM 4386</strain>
    </source>
</reference>
<keyword evidence="8" id="KW-1185">Reference proteome</keyword>